<accession>A0A5B8M4W9</accession>
<organism evidence="1 2">
    <name type="scientific">Humibacter ginsenosidimutans</name>
    <dbReference type="NCBI Taxonomy" id="2599293"/>
    <lineage>
        <taxon>Bacteria</taxon>
        <taxon>Bacillati</taxon>
        <taxon>Actinomycetota</taxon>
        <taxon>Actinomycetes</taxon>
        <taxon>Micrococcales</taxon>
        <taxon>Microbacteriaceae</taxon>
        <taxon>Humibacter</taxon>
    </lineage>
</organism>
<name>A0A5B8M4W9_9MICO</name>
<dbReference type="KEGG" id="huw:FPZ11_12065"/>
<keyword evidence="2" id="KW-1185">Reference proteome</keyword>
<proteinExistence type="predicted"/>
<sequence length="169" mass="18793">MTDLPSFAAALVSEGVAPEHPNRMTRFGQLVGTWRVSGERLDEATGEWTARDFTWIVSWVMEGRAVEDLEVIEVDGQASTVAVAVRVYDPAAGVVRVSYFAPAANQFANLVAQGWRDGLRQDGTQNDERPIRWNFSEITDESYVFDGWVSDDDGATWKLVEHLEGTRLG</sequence>
<dbReference type="Proteomes" id="UP000320216">
    <property type="component" value="Chromosome"/>
</dbReference>
<evidence type="ECO:0008006" key="3">
    <source>
        <dbReference type="Google" id="ProtNLM"/>
    </source>
</evidence>
<dbReference type="AlphaFoldDB" id="A0A5B8M4W9"/>
<reference evidence="1 2" key="1">
    <citation type="submission" date="2019-07" db="EMBL/GenBank/DDBJ databases">
        <title>Full genome sequence of Humibacter sp. WJ7-1.</title>
        <authorList>
            <person name="Im W.-T."/>
        </authorList>
    </citation>
    <scope>NUCLEOTIDE SEQUENCE [LARGE SCALE GENOMIC DNA]</scope>
    <source>
        <strain evidence="1 2">WJ7-1</strain>
    </source>
</reference>
<dbReference type="EMBL" id="CP042305">
    <property type="protein sequence ID" value="QDZ15396.1"/>
    <property type="molecule type" value="Genomic_DNA"/>
</dbReference>
<evidence type="ECO:0000313" key="2">
    <source>
        <dbReference type="Proteomes" id="UP000320216"/>
    </source>
</evidence>
<gene>
    <name evidence="1" type="ORF">FPZ11_12065</name>
</gene>
<dbReference type="RefSeq" id="WP_146321234.1">
    <property type="nucleotide sequence ID" value="NZ_CP042305.1"/>
</dbReference>
<dbReference type="OrthoDB" id="9814791at2"/>
<evidence type="ECO:0000313" key="1">
    <source>
        <dbReference type="EMBL" id="QDZ15396.1"/>
    </source>
</evidence>
<protein>
    <recommendedName>
        <fullName evidence="3">DUF1579 domain-containing protein</fullName>
    </recommendedName>
</protein>